<name>A0A818LZC2_9BILA</name>
<evidence type="ECO:0000313" key="2">
    <source>
        <dbReference type="EMBL" id="CAF3576898.1"/>
    </source>
</evidence>
<dbReference type="InterPro" id="IPR036928">
    <property type="entry name" value="AS_sf"/>
</dbReference>
<evidence type="ECO:0000313" key="3">
    <source>
        <dbReference type="Proteomes" id="UP000663868"/>
    </source>
</evidence>
<proteinExistence type="predicted"/>
<dbReference type="Gene3D" id="3.90.1300.10">
    <property type="entry name" value="Amidase signature (AS) domain"/>
    <property type="match status" value="1"/>
</dbReference>
<accession>A0A818LZC2</accession>
<organism evidence="2 3">
    <name type="scientific">Adineta steineri</name>
    <dbReference type="NCBI Taxonomy" id="433720"/>
    <lineage>
        <taxon>Eukaryota</taxon>
        <taxon>Metazoa</taxon>
        <taxon>Spiralia</taxon>
        <taxon>Gnathifera</taxon>
        <taxon>Rotifera</taxon>
        <taxon>Eurotatoria</taxon>
        <taxon>Bdelloidea</taxon>
        <taxon>Adinetida</taxon>
        <taxon>Adinetidae</taxon>
        <taxon>Adineta</taxon>
    </lineage>
</organism>
<keyword evidence="1" id="KW-1133">Transmembrane helix</keyword>
<dbReference type="AlphaFoldDB" id="A0A818LZC2"/>
<keyword evidence="1" id="KW-0472">Membrane</keyword>
<protein>
    <submittedName>
        <fullName evidence="2">Uncharacterized protein</fullName>
    </submittedName>
</protein>
<reference evidence="2" key="1">
    <citation type="submission" date="2021-02" db="EMBL/GenBank/DDBJ databases">
        <authorList>
            <person name="Nowell W R."/>
        </authorList>
    </citation>
    <scope>NUCLEOTIDE SEQUENCE</scope>
</reference>
<dbReference type="EMBL" id="CAJOBB010000130">
    <property type="protein sequence ID" value="CAF3576898.1"/>
    <property type="molecule type" value="Genomic_DNA"/>
</dbReference>
<dbReference type="Proteomes" id="UP000663868">
    <property type="component" value="Unassembled WGS sequence"/>
</dbReference>
<feature type="transmembrane region" description="Helical" evidence="1">
    <location>
        <begin position="12"/>
        <end position="32"/>
    </location>
</feature>
<gene>
    <name evidence="2" type="ORF">KXQ929_LOCUS3920</name>
</gene>
<keyword evidence="1" id="KW-0812">Transmembrane</keyword>
<dbReference type="SUPFAM" id="SSF75304">
    <property type="entry name" value="Amidase signature (AS) enzymes"/>
    <property type="match status" value="1"/>
</dbReference>
<comment type="caution">
    <text evidence="2">The sequence shown here is derived from an EMBL/GenBank/DDBJ whole genome shotgun (WGS) entry which is preliminary data.</text>
</comment>
<evidence type="ECO:0000256" key="1">
    <source>
        <dbReference type="SAM" id="Phobius"/>
    </source>
</evidence>
<sequence>MDKTLKFLPFILWLIHSFLLIWIHLGFPTVIAKRIRQRRITSYEVVRLYIDRIRSLQSYLNVYIDERFDRTLIEA</sequence>